<gene>
    <name evidence="2" type="ORF">B0J13DRAFT_567997</name>
</gene>
<proteinExistence type="predicted"/>
<keyword evidence="3" id="KW-1185">Reference proteome</keyword>
<organism evidence="2 3">
    <name type="scientific">Dactylonectria estremocensis</name>
    <dbReference type="NCBI Taxonomy" id="1079267"/>
    <lineage>
        <taxon>Eukaryota</taxon>
        <taxon>Fungi</taxon>
        <taxon>Dikarya</taxon>
        <taxon>Ascomycota</taxon>
        <taxon>Pezizomycotina</taxon>
        <taxon>Sordariomycetes</taxon>
        <taxon>Hypocreomycetidae</taxon>
        <taxon>Hypocreales</taxon>
        <taxon>Nectriaceae</taxon>
        <taxon>Dactylonectria</taxon>
    </lineage>
</organism>
<accession>A0A9P9IGR5</accession>
<dbReference type="EMBL" id="JAGMUU010000029">
    <property type="protein sequence ID" value="KAH7120046.1"/>
    <property type="molecule type" value="Genomic_DNA"/>
</dbReference>
<dbReference type="Proteomes" id="UP000717696">
    <property type="component" value="Unassembled WGS sequence"/>
</dbReference>
<evidence type="ECO:0000256" key="1">
    <source>
        <dbReference type="SAM" id="SignalP"/>
    </source>
</evidence>
<protein>
    <submittedName>
        <fullName evidence="2">Uncharacterized protein</fullName>
    </submittedName>
</protein>
<name>A0A9P9IGR5_9HYPO</name>
<feature type="signal peptide" evidence="1">
    <location>
        <begin position="1"/>
        <end position="19"/>
    </location>
</feature>
<reference evidence="2" key="1">
    <citation type="journal article" date="2021" name="Nat. Commun.">
        <title>Genetic determinants of endophytism in the Arabidopsis root mycobiome.</title>
        <authorList>
            <person name="Mesny F."/>
            <person name="Miyauchi S."/>
            <person name="Thiergart T."/>
            <person name="Pickel B."/>
            <person name="Atanasova L."/>
            <person name="Karlsson M."/>
            <person name="Huettel B."/>
            <person name="Barry K.W."/>
            <person name="Haridas S."/>
            <person name="Chen C."/>
            <person name="Bauer D."/>
            <person name="Andreopoulos W."/>
            <person name="Pangilinan J."/>
            <person name="LaButti K."/>
            <person name="Riley R."/>
            <person name="Lipzen A."/>
            <person name="Clum A."/>
            <person name="Drula E."/>
            <person name="Henrissat B."/>
            <person name="Kohler A."/>
            <person name="Grigoriev I.V."/>
            <person name="Martin F.M."/>
            <person name="Hacquard S."/>
        </authorList>
    </citation>
    <scope>NUCLEOTIDE SEQUENCE</scope>
    <source>
        <strain evidence="2">MPI-CAGE-AT-0021</strain>
    </source>
</reference>
<sequence>MQHPIWSCIMLGLSAPIFSLRKDVQVPANPCPPSACSLACRNVRVCFEPLVYLLYTQWRAGAAAERLHEQLIVSAAAFGRVPMIVVAAGAGRSLKPTHRVPPEVGRGRRPNTRPWRGQELAMLRPPRTLGGIPSQRRRRVRLRRRARHLKRELRAGGWECLGTGHGLVGAVALAGALAEALLPSSVVPELTHIRYGGVGGRRQRRLRAVPQLAAEVQLVRSQGGCMSTTMGNESLKEAVVRHGAVFG</sequence>
<feature type="chain" id="PRO_5040485153" evidence="1">
    <location>
        <begin position="20"/>
        <end position="247"/>
    </location>
</feature>
<evidence type="ECO:0000313" key="3">
    <source>
        <dbReference type="Proteomes" id="UP000717696"/>
    </source>
</evidence>
<dbReference type="AlphaFoldDB" id="A0A9P9IGR5"/>
<comment type="caution">
    <text evidence="2">The sequence shown here is derived from an EMBL/GenBank/DDBJ whole genome shotgun (WGS) entry which is preliminary data.</text>
</comment>
<keyword evidence="1" id="KW-0732">Signal</keyword>
<evidence type="ECO:0000313" key="2">
    <source>
        <dbReference type="EMBL" id="KAH7120046.1"/>
    </source>
</evidence>